<dbReference type="InterPro" id="IPR027365">
    <property type="entry name" value="GNAT_acetyltra_YdfB-like"/>
</dbReference>
<evidence type="ECO:0000259" key="1">
    <source>
        <dbReference type="PROSITE" id="PS51186"/>
    </source>
</evidence>
<dbReference type="EMBL" id="JACYFG010000056">
    <property type="protein sequence ID" value="MBD5782246.1"/>
    <property type="molecule type" value="Genomic_DNA"/>
</dbReference>
<dbReference type="Gene3D" id="3.40.630.30">
    <property type="match status" value="1"/>
</dbReference>
<dbReference type="InterPro" id="IPR016181">
    <property type="entry name" value="Acyl_CoA_acyltransferase"/>
</dbReference>
<dbReference type="PROSITE" id="PS51186">
    <property type="entry name" value="GNAT"/>
    <property type="match status" value="1"/>
</dbReference>
<evidence type="ECO:0000313" key="3">
    <source>
        <dbReference type="Proteomes" id="UP000622317"/>
    </source>
</evidence>
<dbReference type="AlphaFoldDB" id="A0A927FD90"/>
<dbReference type="GO" id="GO:0016747">
    <property type="term" value="F:acyltransferase activity, transferring groups other than amino-acyl groups"/>
    <property type="evidence" value="ECO:0007669"/>
    <property type="project" value="InterPro"/>
</dbReference>
<sequence length="268" mass="29888">MHKLDSKQLKKNPELAQKLSTIFEGLNSVVLLSCLQGHMGNAWVDDLDHPTVAQITVGIFVYYAGDSNSVEATDLLHNLPDYTLVIVEAEDWKRKVEEIHKGYNERFQRCSFKKESKYFDPEKLAKYRDSLPSGYELVELNAKLLTDSSFLELSEDFVSQFDDPSDFLNRGIGVCILHQGKPVCGATSYSIYNDGIEIEIATDPAHRRKGLATTAAAALILQCLGNGIYPNWDAANPESTALAVKLGYVVESEYDTYYIDTETARTSA</sequence>
<dbReference type="InterPro" id="IPR000182">
    <property type="entry name" value="GNAT_dom"/>
</dbReference>
<dbReference type="Pfam" id="PF12746">
    <property type="entry name" value="GNAT_acetyltran"/>
    <property type="match status" value="1"/>
</dbReference>
<keyword evidence="3" id="KW-1185">Reference proteome</keyword>
<feature type="domain" description="N-acetyltransferase" evidence="1">
    <location>
        <begin position="125"/>
        <end position="268"/>
    </location>
</feature>
<name>A0A927FD90_9BACT</name>
<dbReference type="Proteomes" id="UP000622317">
    <property type="component" value="Unassembled WGS sequence"/>
</dbReference>
<dbReference type="Gene3D" id="3.40.630.110">
    <property type="entry name" value="GNAT acetyltransferase-like"/>
    <property type="match status" value="1"/>
</dbReference>
<dbReference type="SUPFAM" id="SSF55729">
    <property type="entry name" value="Acyl-CoA N-acyltransferases (Nat)"/>
    <property type="match status" value="1"/>
</dbReference>
<gene>
    <name evidence="2" type="ORF">IEN85_22295</name>
</gene>
<dbReference type="PANTHER" id="PTHR31143">
    <property type="match status" value="1"/>
</dbReference>
<organism evidence="2 3">
    <name type="scientific">Pelagicoccus enzymogenes</name>
    <dbReference type="NCBI Taxonomy" id="2773457"/>
    <lineage>
        <taxon>Bacteria</taxon>
        <taxon>Pseudomonadati</taxon>
        <taxon>Verrucomicrobiota</taxon>
        <taxon>Opitutia</taxon>
        <taxon>Puniceicoccales</taxon>
        <taxon>Pelagicoccaceae</taxon>
        <taxon>Pelagicoccus</taxon>
    </lineage>
</organism>
<reference evidence="2" key="1">
    <citation type="submission" date="2020-09" db="EMBL/GenBank/DDBJ databases">
        <title>Pelagicoccus enzymogenes sp. nov. with an EPS production, isolated from marine sediment.</title>
        <authorList>
            <person name="Feng X."/>
        </authorList>
    </citation>
    <scope>NUCLEOTIDE SEQUENCE</scope>
    <source>
        <strain evidence="2">NFK12</strain>
    </source>
</reference>
<accession>A0A927FD90</accession>
<dbReference type="PANTHER" id="PTHR31143:SF2">
    <property type="entry name" value="FR47-LIKE DOMAIN-CONTAINING PROTEIN-RELATED"/>
    <property type="match status" value="1"/>
</dbReference>
<comment type="caution">
    <text evidence="2">The sequence shown here is derived from an EMBL/GenBank/DDBJ whole genome shotgun (WGS) entry which is preliminary data.</text>
</comment>
<evidence type="ECO:0000313" key="2">
    <source>
        <dbReference type="EMBL" id="MBD5782246.1"/>
    </source>
</evidence>
<proteinExistence type="predicted"/>
<dbReference type="InterPro" id="IPR042573">
    <property type="entry name" value="GNAT_acetyltra_N"/>
</dbReference>
<protein>
    <submittedName>
        <fullName evidence="2">GNAT family N-acetyltransferase</fullName>
    </submittedName>
</protein>